<protein>
    <recommendedName>
        <fullName evidence="5">Wall-associated receptor kinase galacturonan-binding domain-containing protein</fullName>
    </recommendedName>
</protein>
<feature type="compositionally biased region" description="Pro residues" evidence="3">
    <location>
        <begin position="42"/>
        <end position="51"/>
    </location>
</feature>
<dbReference type="PANTHER" id="PTHR33491">
    <property type="entry name" value="OSJNBA0016N04.9 PROTEIN"/>
    <property type="match status" value="1"/>
</dbReference>
<evidence type="ECO:0000256" key="3">
    <source>
        <dbReference type="SAM" id="MobiDB-lite"/>
    </source>
</evidence>
<dbReference type="Proteomes" id="UP001341281">
    <property type="component" value="Chromosome 01"/>
</dbReference>
<dbReference type="InterPro" id="IPR025287">
    <property type="entry name" value="WAK_GUB"/>
</dbReference>
<evidence type="ECO:0000259" key="5">
    <source>
        <dbReference type="Pfam" id="PF13947"/>
    </source>
</evidence>
<evidence type="ECO:0000256" key="2">
    <source>
        <dbReference type="ARBA" id="ARBA00022729"/>
    </source>
</evidence>
<organism evidence="6 7">
    <name type="scientific">Paspalum notatum var. saurae</name>
    <dbReference type="NCBI Taxonomy" id="547442"/>
    <lineage>
        <taxon>Eukaryota</taxon>
        <taxon>Viridiplantae</taxon>
        <taxon>Streptophyta</taxon>
        <taxon>Embryophyta</taxon>
        <taxon>Tracheophyta</taxon>
        <taxon>Spermatophyta</taxon>
        <taxon>Magnoliopsida</taxon>
        <taxon>Liliopsida</taxon>
        <taxon>Poales</taxon>
        <taxon>Poaceae</taxon>
        <taxon>PACMAD clade</taxon>
        <taxon>Panicoideae</taxon>
        <taxon>Andropogonodae</taxon>
        <taxon>Paspaleae</taxon>
        <taxon>Paspalinae</taxon>
        <taxon>Paspalum</taxon>
    </lineage>
</organism>
<evidence type="ECO:0000313" key="7">
    <source>
        <dbReference type="Proteomes" id="UP001341281"/>
    </source>
</evidence>
<keyword evidence="7" id="KW-1185">Reference proteome</keyword>
<feature type="region of interest" description="Disordered" evidence="3">
    <location>
        <begin position="29"/>
        <end position="52"/>
    </location>
</feature>
<feature type="chain" id="PRO_5042981308" description="Wall-associated receptor kinase galacturonan-binding domain-containing protein" evidence="4">
    <location>
        <begin position="25"/>
        <end position="281"/>
    </location>
</feature>
<evidence type="ECO:0000256" key="1">
    <source>
        <dbReference type="ARBA" id="ARBA00004167"/>
    </source>
</evidence>
<evidence type="ECO:0000313" key="6">
    <source>
        <dbReference type="EMBL" id="WVZ49588.1"/>
    </source>
</evidence>
<dbReference type="GO" id="GO:0030247">
    <property type="term" value="F:polysaccharide binding"/>
    <property type="evidence" value="ECO:0007669"/>
    <property type="project" value="InterPro"/>
</dbReference>
<accession>A0AAQ3PL22</accession>
<dbReference type="Pfam" id="PF13947">
    <property type="entry name" value="GUB_WAK_bind"/>
    <property type="match status" value="1"/>
</dbReference>
<feature type="signal peptide" evidence="4">
    <location>
        <begin position="1"/>
        <end position="24"/>
    </location>
</feature>
<name>A0AAQ3PL22_PASNO</name>
<gene>
    <name evidence="6" type="ORF">U9M48_000930</name>
</gene>
<comment type="subcellular location">
    <subcellularLocation>
        <location evidence="1">Membrane</location>
        <topology evidence="1">Single-pass membrane protein</topology>
    </subcellularLocation>
</comment>
<dbReference type="AlphaFoldDB" id="A0AAQ3PL22"/>
<reference evidence="6 7" key="1">
    <citation type="submission" date="2024-02" db="EMBL/GenBank/DDBJ databases">
        <title>High-quality chromosome-scale genome assembly of Pensacola bahiagrass (Paspalum notatum Flugge var. saurae).</title>
        <authorList>
            <person name="Vega J.M."/>
            <person name="Podio M."/>
            <person name="Orjuela J."/>
            <person name="Siena L.A."/>
            <person name="Pessino S.C."/>
            <person name="Combes M.C."/>
            <person name="Mariac C."/>
            <person name="Albertini E."/>
            <person name="Pupilli F."/>
            <person name="Ortiz J.P.A."/>
            <person name="Leblanc O."/>
        </authorList>
    </citation>
    <scope>NUCLEOTIDE SEQUENCE [LARGE SCALE GENOMIC DNA]</scope>
    <source>
        <strain evidence="6">R1</strain>
        <tissue evidence="6">Leaf</tissue>
    </source>
</reference>
<dbReference type="EMBL" id="CP144745">
    <property type="protein sequence ID" value="WVZ49588.1"/>
    <property type="molecule type" value="Genomic_DNA"/>
</dbReference>
<dbReference type="GO" id="GO:0016020">
    <property type="term" value="C:membrane"/>
    <property type="evidence" value="ECO:0007669"/>
    <property type="project" value="UniProtKB-SubCell"/>
</dbReference>
<evidence type="ECO:0000256" key="4">
    <source>
        <dbReference type="SAM" id="SignalP"/>
    </source>
</evidence>
<feature type="domain" description="Wall-associated receptor kinase galacturonan-binding" evidence="5">
    <location>
        <begin position="59"/>
        <end position="131"/>
    </location>
</feature>
<sequence length="281" mass="30664">MPSHYCSHHVVVAAVLWLCAAALAAPGSTGRTTTGTTTGGGPPLPSPPPPSSVFDDSGCLRRCGDVDIPYPFGAGPAANCSASPELRLQCNHTGNGVNKLFLRQDCGMECNYYNKTEVIDIDVIQRQMRVVSPIFYSCFSNDTNITSIGGRSLQYDDLPEPYRFSIARNKFMVLGCWAITYIIGESYEGDDYEGWQSAMAACVADCGEAVHNGSCSANVQGDGQGLRYYSVTFKNQVNYSDFETTYPCAYALLMDSSYRFNHSTKYMLAPSNEFNKSRVPV</sequence>
<proteinExistence type="predicted"/>
<keyword evidence="2 4" id="KW-0732">Signal</keyword>